<proteinExistence type="inferred from homology"/>
<organism evidence="2 3">
    <name type="scientific">Rhodococcus triatomae</name>
    <dbReference type="NCBI Taxonomy" id="300028"/>
    <lineage>
        <taxon>Bacteria</taxon>
        <taxon>Bacillati</taxon>
        <taxon>Actinomycetota</taxon>
        <taxon>Actinomycetes</taxon>
        <taxon>Mycobacteriales</taxon>
        <taxon>Nocardiaceae</taxon>
        <taxon>Rhodococcus</taxon>
    </lineage>
</organism>
<dbReference type="SUPFAM" id="SSF140453">
    <property type="entry name" value="EsxAB dimer-like"/>
    <property type="match status" value="1"/>
</dbReference>
<name>A0A1G8R6D1_9NOCA</name>
<dbReference type="Proteomes" id="UP000183263">
    <property type="component" value="Unassembled WGS sequence"/>
</dbReference>
<gene>
    <name evidence="2" type="ORF">SAMN05444695_11721</name>
</gene>
<dbReference type="RefSeq" id="WP_083343298.1">
    <property type="nucleotide sequence ID" value="NZ_CP048813.1"/>
</dbReference>
<dbReference type="Pfam" id="PF06013">
    <property type="entry name" value="WXG100"/>
    <property type="match status" value="1"/>
</dbReference>
<reference evidence="2 3" key="1">
    <citation type="submission" date="2016-10" db="EMBL/GenBank/DDBJ databases">
        <authorList>
            <person name="de Groot N.N."/>
        </authorList>
    </citation>
    <scope>NUCLEOTIDE SEQUENCE [LARGE SCALE GENOMIC DNA]</scope>
    <source>
        <strain evidence="2 3">DSM 44892</strain>
    </source>
</reference>
<protein>
    <recommendedName>
        <fullName evidence="1">ESAT-6-like protein</fullName>
    </recommendedName>
</protein>
<sequence length="95" mass="10118">MSMKYDFGAMQQLADEVRSDAAALTETHSELTGYVNGLVAEWDGNAQEAYRATQAQWDAANTELLETLAQIAKAVEQGAQDMAATDARAASTFGG</sequence>
<dbReference type="InterPro" id="IPR010310">
    <property type="entry name" value="T7SS_ESAT-6-like"/>
</dbReference>
<evidence type="ECO:0000313" key="3">
    <source>
        <dbReference type="Proteomes" id="UP000183263"/>
    </source>
</evidence>
<keyword evidence="3" id="KW-1185">Reference proteome</keyword>
<dbReference type="Gene3D" id="1.10.287.1060">
    <property type="entry name" value="ESAT-6-like"/>
    <property type="match status" value="1"/>
</dbReference>
<accession>A0A1G8R6D1</accession>
<dbReference type="NCBIfam" id="TIGR03930">
    <property type="entry name" value="WXG100_ESAT6"/>
    <property type="match status" value="1"/>
</dbReference>
<evidence type="ECO:0000313" key="2">
    <source>
        <dbReference type="EMBL" id="SDJ12546.1"/>
    </source>
</evidence>
<evidence type="ECO:0000256" key="1">
    <source>
        <dbReference type="RuleBase" id="RU362001"/>
    </source>
</evidence>
<dbReference type="EMBL" id="FNDN01000017">
    <property type="protein sequence ID" value="SDJ12546.1"/>
    <property type="molecule type" value="Genomic_DNA"/>
</dbReference>
<dbReference type="AlphaFoldDB" id="A0A1G8R6D1"/>
<dbReference type="InterPro" id="IPR036689">
    <property type="entry name" value="ESAT-6-like_sf"/>
</dbReference>
<comment type="similarity">
    <text evidence="1">Belongs to the WXG100 family.</text>
</comment>